<proteinExistence type="predicted"/>
<accession>G2YEG6</accession>
<dbReference type="AlphaFoldDB" id="G2YEG6"/>
<organism evidence="1 2">
    <name type="scientific">Botryotinia fuckeliana (strain T4)</name>
    <name type="common">Noble rot fungus</name>
    <name type="synonym">Botrytis cinerea</name>
    <dbReference type="NCBI Taxonomy" id="999810"/>
    <lineage>
        <taxon>Eukaryota</taxon>
        <taxon>Fungi</taxon>
        <taxon>Dikarya</taxon>
        <taxon>Ascomycota</taxon>
        <taxon>Pezizomycotina</taxon>
        <taxon>Leotiomycetes</taxon>
        <taxon>Helotiales</taxon>
        <taxon>Sclerotiniaceae</taxon>
        <taxon>Botrytis</taxon>
    </lineage>
</organism>
<dbReference type="HOGENOM" id="CLU_3050078_0_0_1"/>
<dbReference type="Proteomes" id="UP000008177">
    <property type="component" value="Unplaced contigs"/>
</dbReference>
<evidence type="ECO:0000313" key="2">
    <source>
        <dbReference type="Proteomes" id="UP000008177"/>
    </source>
</evidence>
<sequence>METIKHHSKQEYPGIFIFKGPIPATTPHRIVQPIKCQAQQDKLVFDKIVKCEDG</sequence>
<dbReference type="InParanoid" id="G2YEG6"/>
<reference evidence="2" key="1">
    <citation type="journal article" date="2011" name="PLoS Genet.">
        <title>Genomic analysis of the necrotrophic fungal pathogens Sclerotinia sclerotiorum and Botrytis cinerea.</title>
        <authorList>
            <person name="Amselem J."/>
            <person name="Cuomo C.A."/>
            <person name="van Kan J.A."/>
            <person name="Viaud M."/>
            <person name="Benito E.P."/>
            <person name="Couloux A."/>
            <person name="Coutinho P.M."/>
            <person name="de Vries R.P."/>
            <person name="Dyer P.S."/>
            <person name="Fillinger S."/>
            <person name="Fournier E."/>
            <person name="Gout L."/>
            <person name="Hahn M."/>
            <person name="Kohn L."/>
            <person name="Lapalu N."/>
            <person name="Plummer K.M."/>
            <person name="Pradier J.M."/>
            <person name="Quevillon E."/>
            <person name="Sharon A."/>
            <person name="Simon A."/>
            <person name="ten Have A."/>
            <person name="Tudzynski B."/>
            <person name="Tudzynski P."/>
            <person name="Wincker P."/>
            <person name="Andrew M."/>
            <person name="Anthouard V."/>
            <person name="Beever R.E."/>
            <person name="Beffa R."/>
            <person name="Benoit I."/>
            <person name="Bouzid O."/>
            <person name="Brault B."/>
            <person name="Chen Z."/>
            <person name="Choquer M."/>
            <person name="Collemare J."/>
            <person name="Cotton P."/>
            <person name="Danchin E.G."/>
            <person name="Da Silva C."/>
            <person name="Gautier A."/>
            <person name="Giraud C."/>
            <person name="Giraud T."/>
            <person name="Gonzalez C."/>
            <person name="Grossetete S."/>
            <person name="Guldener U."/>
            <person name="Henrissat B."/>
            <person name="Howlett B.J."/>
            <person name="Kodira C."/>
            <person name="Kretschmer M."/>
            <person name="Lappartient A."/>
            <person name="Leroch M."/>
            <person name="Levis C."/>
            <person name="Mauceli E."/>
            <person name="Neuveglise C."/>
            <person name="Oeser B."/>
            <person name="Pearson M."/>
            <person name="Poulain J."/>
            <person name="Poussereau N."/>
            <person name="Quesneville H."/>
            <person name="Rascle C."/>
            <person name="Schumacher J."/>
            <person name="Segurens B."/>
            <person name="Sexton A."/>
            <person name="Silva E."/>
            <person name="Sirven C."/>
            <person name="Soanes D.M."/>
            <person name="Talbot N.J."/>
            <person name="Templeton M."/>
            <person name="Yandava C."/>
            <person name="Yarden O."/>
            <person name="Zeng Q."/>
            <person name="Rollins J.A."/>
            <person name="Lebrun M.H."/>
            <person name="Dickman M."/>
        </authorList>
    </citation>
    <scope>NUCLEOTIDE SEQUENCE [LARGE SCALE GENOMIC DNA]</scope>
    <source>
        <strain evidence="2">T4</strain>
    </source>
</reference>
<name>G2YEG6_BOTF4</name>
<dbReference type="EMBL" id="FQ790323">
    <property type="protein sequence ID" value="CCD50164.1"/>
    <property type="molecule type" value="Genomic_DNA"/>
</dbReference>
<evidence type="ECO:0000313" key="1">
    <source>
        <dbReference type="EMBL" id="CCD50164.1"/>
    </source>
</evidence>
<protein>
    <submittedName>
        <fullName evidence="1">Uncharacterized protein</fullName>
    </submittedName>
</protein>
<gene>
    <name evidence="1" type="ORF">BofuT4_uP025630.1</name>
</gene>